<evidence type="ECO:0000313" key="9">
    <source>
        <dbReference type="Proteomes" id="UP000070121"/>
    </source>
</evidence>
<evidence type="ECO:0000313" key="8">
    <source>
        <dbReference type="EMBL" id="KXH39658.1"/>
    </source>
</evidence>
<feature type="region of interest" description="Disordered" evidence="6">
    <location>
        <begin position="159"/>
        <end position="178"/>
    </location>
</feature>
<feature type="region of interest" description="Disordered" evidence="6">
    <location>
        <begin position="820"/>
        <end position="843"/>
    </location>
</feature>
<feature type="compositionally biased region" description="Acidic residues" evidence="6">
    <location>
        <begin position="827"/>
        <end position="839"/>
    </location>
</feature>
<gene>
    <name evidence="8" type="ORF">CSAL01_12557</name>
</gene>
<dbReference type="STRING" id="1209931.A0A135SUS8"/>
<proteinExistence type="inferred from homology"/>
<dbReference type="GO" id="GO:0043138">
    <property type="term" value="F:3'-5' DNA helicase activity"/>
    <property type="evidence" value="ECO:0007669"/>
    <property type="project" value="UniProtKB-EC"/>
</dbReference>
<evidence type="ECO:0000256" key="1">
    <source>
        <dbReference type="ARBA" id="ARBA00005446"/>
    </source>
</evidence>
<dbReference type="GO" id="GO:0000724">
    <property type="term" value="P:double-strand break repair via homologous recombination"/>
    <property type="evidence" value="ECO:0007669"/>
    <property type="project" value="TreeGrafter"/>
</dbReference>
<evidence type="ECO:0000256" key="4">
    <source>
        <dbReference type="ARBA" id="ARBA00034617"/>
    </source>
</evidence>
<sequence>MELFVVNYDYLICICISCQFAVAAKEITTHVRTRHSTIRPSERAQIAHTISNIPGVLLDQAAAAQLRYPDPTSSPILHLAKPQADGIRCHQCRYVCRQVRRIQEHCRTEHGWSNSRARGGNVKQKASRQDKVPWTTGVLCQRFFPSRAGSTWFEVARGQASGEAAGTSNPTSPTQQATDRIQQLRDVQARRINAGHKELIRVVNDKLEHNPWIDRVGWAAHLQGLDASQLFETTAAITEDEGVLGEMWSVIDDVLDQARAISSPHNVGHAVLFEVQRTEAHVKARRPFDNRMEEDTWTRYKAVWRVLLCVWFRTQDMADNVRPPYKLTEVQGDAWDRFEEVCKTAARRGSRDEREHAGLALLISILDHQLKDSQYQNALVSALAVMGITKEGGWVDIRDYTTKYSAVIKVARMLVIYQAVLERRQEMATLQKEMGKDEAEVQATSLFQYVRAKVRRFMTRTSGDKDAEPTPIDWILETRTYGLHIQYNTAAAGIIDWVGDRVSYRRIRFTMGQLSDALHDLVREGRELLTELTMTNDDVVGDQATYKLPAIPWLSIEDDHSETKVGYSFLSDDRNGWVRQADGWVFQRIAGSMELRRRWGLEGELFVPFQPEAVRTYGYTFEQFRERLWMLLHMLGGQPGRATEVSGLRIVNTVNGGVRNVFAHDSMMCFVTSYHKGYRTTGQAKVIHRYLPREVGELFVWYLWLVLPFWQEVQGIIQQANRYSAFLWADETVQQGEMSSHRDREGERDSSGDRACTEEVNDGIYKWTWREEQVWTTDRARRILQHHSGRLLGSCVNVSTWRHIAIGIANRYLNEAFGQQRESNDGYGDEEDAEEEDSPWDLQAGHGTRVAGMVYARELMQFGSGLAAKRQRFRQVSRQWHRFLGFGVEDRGGTSSIGSYKRKPEVYDGERLEARFRRFQRLQRANFVGQLRQMTEDDTAEFRGNQRQTIIAIANGHSPVVQVMGTGGGKSLSFMLPAFCSPEGTTIVITPLVALRTDTYMRCTKAGITSDIWQSQKNNQAASIVFVTPESAVTKGFGDFVARLQGRQALDRIVVDECHVVLESTRTFRPRLMELGEAIREIGVQTVCLTATLAAADEAAFYRLMRFDIGRVRMFRVPTTRKNIRYAVRVVGQADEVGDRDALNDEVCRIAVEWLQSILKEGGQGKAIVYATSIERVQQLGEMLGCATFFSDVGSTENKAGRLEDWRKSHGAEGVIVATNALGLGIDIPDRRRSISQAASAGVLYLTG</sequence>
<keyword evidence="9" id="KW-1185">Reference proteome</keyword>
<dbReference type="SMART" id="SM00487">
    <property type="entry name" value="DEXDc"/>
    <property type="match status" value="1"/>
</dbReference>
<dbReference type="EC" id="5.6.2.4" evidence="5"/>
<keyword evidence="2" id="KW-0547">Nucleotide-binding</keyword>
<dbReference type="GO" id="GO:0009378">
    <property type="term" value="F:four-way junction helicase activity"/>
    <property type="evidence" value="ECO:0007669"/>
    <property type="project" value="TreeGrafter"/>
</dbReference>
<evidence type="ECO:0000256" key="2">
    <source>
        <dbReference type="ARBA" id="ARBA00022741"/>
    </source>
</evidence>
<name>A0A135SUS8_9PEZI</name>
<evidence type="ECO:0000256" key="3">
    <source>
        <dbReference type="ARBA" id="ARBA00022840"/>
    </source>
</evidence>
<comment type="catalytic activity">
    <reaction evidence="4">
        <text>Couples ATP hydrolysis with the unwinding of duplex DNA by translocating in the 3'-5' direction.</text>
        <dbReference type="EC" id="5.6.2.4"/>
    </reaction>
</comment>
<comment type="similarity">
    <text evidence="1">Belongs to the helicase family. RecQ subfamily.</text>
</comment>
<evidence type="ECO:0000256" key="5">
    <source>
        <dbReference type="ARBA" id="ARBA00034808"/>
    </source>
</evidence>
<dbReference type="GO" id="GO:0003676">
    <property type="term" value="F:nucleic acid binding"/>
    <property type="evidence" value="ECO:0007669"/>
    <property type="project" value="InterPro"/>
</dbReference>
<dbReference type="PANTHER" id="PTHR13710">
    <property type="entry name" value="DNA HELICASE RECQ FAMILY MEMBER"/>
    <property type="match status" value="1"/>
</dbReference>
<accession>A0A135SUS8</accession>
<dbReference type="GO" id="GO:0005694">
    <property type="term" value="C:chromosome"/>
    <property type="evidence" value="ECO:0007669"/>
    <property type="project" value="TreeGrafter"/>
</dbReference>
<dbReference type="InterPro" id="IPR022698">
    <property type="entry name" value="OrsD"/>
</dbReference>
<comment type="caution">
    <text evidence="8">The sequence shown here is derived from an EMBL/GenBank/DDBJ whole genome shotgun (WGS) entry which is preliminary data.</text>
</comment>
<dbReference type="InterPro" id="IPR001650">
    <property type="entry name" value="Helicase_C-like"/>
</dbReference>
<dbReference type="Gene3D" id="3.40.50.300">
    <property type="entry name" value="P-loop containing nucleotide triphosphate hydrolases"/>
    <property type="match status" value="2"/>
</dbReference>
<feature type="compositionally biased region" description="Polar residues" evidence="6">
    <location>
        <begin position="166"/>
        <end position="178"/>
    </location>
</feature>
<dbReference type="Pfam" id="PF00271">
    <property type="entry name" value="Helicase_C"/>
    <property type="match status" value="1"/>
</dbReference>
<organism evidence="8 9">
    <name type="scientific">Colletotrichum salicis</name>
    <dbReference type="NCBI Taxonomy" id="1209931"/>
    <lineage>
        <taxon>Eukaryota</taxon>
        <taxon>Fungi</taxon>
        <taxon>Dikarya</taxon>
        <taxon>Ascomycota</taxon>
        <taxon>Pezizomycotina</taxon>
        <taxon>Sordariomycetes</taxon>
        <taxon>Hypocreomycetidae</taxon>
        <taxon>Glomerellales</taxon>
        <taxon>Glomerellaceae</taxon>
        <taxon>Colletotrichum</taxon>
        <taxon>Colletotrichum acutatum species complex</taxon>
    </lineage>
</organism>
<dbReference type="InterPro" id="IPR014001">
    <property type="entry name" value="Helicase_ATP-bd"/>
</dbReference>
<dbReference type="SUPFAM" id="SSF52540">
    <property type="entry name" value="P-loop containing nucleoside triphosphate hydrolases"/>
    <property type="match status" value="1"/>
</dbReference>
<dbReference type="PROSITE" id="PS51192">
    <property type="entry name" value="HELICASE_ATP_BIND_1"/>
    <property type="match status" value="1"/>
</dbReference>
<dbReference type="GO" id="GO:0005524">
    <property type="term" value="F:ATP binding"/>
    <property type="evidence" value="ECO:0007669"/>
    <property type="project" value="UniProtKB-KW"/>
</dbReference>
<evidence type="ECO:0000256" key="6">
    <source>
        <dbReference type="SAM" id="MobiDB-lite"/>
    </source>
</evidence>
<dbReference type="GO" id="GO:0005737">
    <property type="term" value="C:cytoplasm"/>
    <property type="evidence" value="ECO:0007669"/>
    <property type="project" value="TreeGrafter"/>
</dbReference>
<dbReference type="AlphaFoldDB" id="A0A135SUS8"/>
<dbReference type="Pfam" id="PF12013">
    <property type="entry name" value="OrsD"/>
    <property type="match status" value="1"/>
</dbReference>
<reference evidence="8 9" key="1">
    <citation type="submission" date="2014-02" db="EMBL/GenBank/DDBJ databases">
        <title>The genome sequence of Colletotrichum salicis CBS 607.94.</title>
        <authorList>
            <person name="Baroncelli R."/>
            <person name="Thon M.R."/>
        </authorList>
    </citation>
    <scope>NUCLEOTIDE SEQUENCE [LARGE SCALE GENOMIC DNA]</scope>
    <source>
        <strain evidence="8 9">CBS 607.94</strain>
    </source>
</reference>
<protein>
    <recommendedName>
        <fullName evidence="5">DNA 3'-5' helicase</fullName>
        <ecNumber evidence="5">5.6.2.4</ecNumber>
    </recommendedName>
</protein>
<dbReference type="EMBL" id="JFFI01002217">
    <property type="protein sequence ID" value="KXH39658.1"/>
    <property type="molecule type" value="Genomic_DNA"/>
</dbReference>
<dbReference type="OrthoDB" id="4845639at2759"/>
<keyword evidence="3" id="KW-0067">ATP-binding</keyword>
<feature type="domain" description="Helicase ATP-binding" evidence="7">
    <location>
        <begin position="951"/>
        <end position="1111"/>
    </location>
</feature>
<dbReference type="InterPro" id="IPR027417">
    <property type="entry name" value="P-loop_NTPase"/>
</dbReference>
<dbReference type="PANTHER" id="PTHR13710:SF154">
    <property type="entry name" value="RECQ HELICASE, PUTATIVE (AFU_ORTHOLOGUE AFUA_6G14720)-RELATED"/>
    <property type="match status" value="1"/>
</dbReference>
<evidence type="ECO:0000259" key="7">
    <source>
        <dbReference type="PROSITE" id="PS51192"/>
    </source>
</evidence>
<dbReference type="Pfam" id="PF00270">
    <property type="entry name" value="DEAD"/>
    <property type="match status" value="1"/>
</dbReference>
<dbReference type="Proteomes" id="UP000070121">
    <property type="component" value="Unassembled WGS sequence"/>
</dbReference>
<dbReference type="InterPro" id="IPR011545">
    <property type="entry name" value="DEAD/DEAH_box_helicase_dom"/>
</dbReference>